<evidence type="ECO:0000256" key="1">
    <source>
        <dbReference type="ARBA" id="ARBA00004651"/>
    </source>
</evidence>
<dbReference type="GO" id="GO:0009401">
    <property type="term" value="P:phosphoenolpyruvate-dependent sugar phosphotransferase system"/>
    <property type="evidence" value="ECO:0007669"/>
    <property type="project" value="InterPro"/>
</dbReference>
<dbReference type="PANTHER" id="PTHR33989:SF4">
    <property type="entry name" value="PTS SYSTEM N,N'-DIACETYLCHITOBIOSE-SPECIFIC EIIC COMPONENT"/>
    <property type="match status" value="1"/>
</dbReference>
<dbReference type="OrthoDB" id="1641940at2"/>
<feature type="transmembrane region" description="Helical" evidence="9">
    <location>
        <begin position="101"/>
        <end position="119"/>
    </location>
</feature>
<feature type="transmembrane region" description="Helical" evidence="9">
    <location>
        <begin position="339"/>
        <end position="361"/>
    </location>
</feature>
<evidence type="ECO:0000313" key="12">
    <source>
        <dbReference type="EMBL" id="QKS55286.1"/>
    </source>
</evidence>
<keyword evidence="4 8" id="KW-0762">Sugar transport</keyword>
<feature type="transmembrane region" description="Helical" evidence="9">
    <location>
        <begin position="382"/>
        <end position="404"/>
    </location>
</feature>
<proteinExistence type="predicted"/>
<comment type="function">
    <text evidence="8">The phosphoenolpyruvate-dependent sugar phosphotransferase system (PTS), a major carbohydrate active -transport system, catalyzes the phosphorylation of incoming sugar substrates concomitant with their translocation across the cell membrane.</text>
</comment>
<evidence type="ECO:0000256" key="4">
    <source>
        <dbReference type="ARBA" id="ARBA00022597"/>
    </source>
</evidence>
<dbReference type="GO" id="GO:1901264">
    <property type="term" value="P:carbohydrate derivative transport"/>
    <property type="evidence" value="ECO:0007669"/>
    <property type="project" value="TreeGrafter"/>
</dbReference>
<dbReference type="GO" id="GO:0005886">
    <property type="term" value="C:plasma membrane"/>
    <property type="evidence" value="ECO:0007669"/>
    <property type="project" value="UniProtKB-SubCell"/>
</dbReference>
<dbReference type="InterPro" id="IPR051088">
    <property type="entry name" value="PTS_Sugar-EIIC/EIIB"/>
</dbReference>
<accession>A0A2V4V8P3</accession>
<keyword evidence="6 9" id="KW-1133">Transmembrane helix</keyword>
<evidence type="ECO:0000256" key="3">
    <source>
        <dbReference type="ARBA" id="ARBA00022475"/>
    </source>
</evidence>
<dbReference type="Proteomes" id="UP000509327">
    <property type="component" value="Chromosome"/>
</dbReference>
<dbReference type="Proteomes" id="UP000247790">
    <property type="component" value="Unassembled WGS sequence"/>
</dbReference>
<dbReference type="InterPro" id="IPR003352">
    <property type="entry name" value="PTS_EIIC"/>
</dbReference>
<feature type="transmembrane region" description="Helical" evidence="9">
    <location>
        <begin position="175"/>
        <end position="195"/>
    </location>
</feature>
<dbReference type="EMBL" id="QJSW01000006">
    <property type="protein sequence ID" value="PYE49031.1"/>
    <property type="molecule type" value="Genomic_DNA"/>
</dbReference>
<dbReference type="Pfam" id="PF02378">
    <property type="entry name" value="PTS_EIIC"/>
    <property type="match status" value="1"/>
</dbReference>
<reference evidence="11 13" key="1">
    <citation type="submission" date="2018-06" db="EMBL/GenBank/DDBJ databases">
        <title>Genomic Encyclopedia of Type Strains, Phase III (KMG-III): the genomes of soil and plant-associated and newly described type strains.</title>
        <authorList>
            <person name="Whitman W."/>
        </authorList>
    </citation>
    <scope>NUCLEOTIDE SEQUENCE [LARGE SCALE GENOMIC DNA]</scope>
    <source>
        <strain evidence="11 13">CECT 7022</strain>
    </source>
</reference>
<evidence type="ECO:0000256" key="7">
    <source>
        <dbReference type="ARBA" id="ARBA00023136"/>
    </source>
</evidence>
<evidence type="ECO:0000313" key="11">
    <source>
        <dbReference type="EMBL" id="PYE49031.1"/>
    </source>
</evidence>
<sequence>MALKMEAITDKLQHFAGILQENKYFDSITKGLMGIMPIIFIGSIAALLKGLPIPIYQDFLSSSSIKDYLTLITKLTTDMTALYTVFSIAYAMSRNFKQDGLNAGLLALLSFLLLTPIRIEENGEYMLTFQWLGATGLFISIIIGLLVGRLYVMLVSKGVAIKMPDGVPPSVAKSFAGLIPGIIIVAVVVVINAIFKMTHYESIHNFVYELLQTPLQNLGGTYWAFLLTIGFLSQIFWVIGIHGGMVTLSVMMPIFMALDLQNLSAFSAGQPLPNIVGINFMFVYGIGAGCSIGLSFLFLAAKSKRYKELGKITAPSAVFGISEPTIFGAPIILNPVLAVPFIISPIISYSLAYFLTAIDVLPRLGLQVPLGLPPIINGFLSGGWRVAVFQVIIIIISVITYYPFYKAMDKKAVLDETEVKA</sequence>
<keyword evidence="3 8" id="KW-1003">Cell membrane</keyword>
<dbReference type="GO" id="GO:0008982">
    <property type="term" value="F:protein-N(PI)-phosphohistidine-sugar phosphotransferase activity"/>
    <property type="evidence" value="ECO:0007669"/>
    <property type="project" value="UniProtKB-UniRule"/>
</dbReference>
<keyword evidence="7 8" id="KW-0472">Membrane</keyword>
<dbReference type="InterPro" id="IPR004501">
    <property type="entry name" value="PTS_EIIC_3"/>
</dbReference>
<evidence type="ECO:0000313" key="13">
    <source>
        <dbReference type="Proteomes" id="UP000247790"/>
    </source>
</evidence>
<feature type="domain" description="PTS EIIC type-3" evidence="10">
    <location>
        <begin position="8"/>
        <end position="404"/>
    </location>
</feature>
<keyword evidence="14" id="KW-1185">Reference proteome</keyword>
<gene>
    <name evidence="11" type="ORF">DFQ00_10611</name>
    <name evidence="12" type="ORF">HUB98_02465</name>
</gene>
<feature type="transmembrane region" description="Helical" evidence="9">
    <location>
        <begin position="131"/>
        <end position="154"/>
    </location>
</feature>
<evidence type="ECO:0000313" key="14">
    <source>
        <dbReference type="Proteomes" id="UP000509327"/>
    </source>
</evidence>
<evidence type="ECO:0000259" key="10">
    <source>
        <dbReference type="PROSITE" id="PS51105"/>
    </source>
</evidence>
<reference evidence="12 14" key="2">
    <citation type="submission" date="2020-06" db="EMBL/GenBank/DDBJ databases">
        <title>Complete genome of Paenibacillus barcinonensis KACC11450.</title>
        <authorList>
            <person name="Kim M."/>
            <person name="Park Y.-J."/>
            <person name="Shin J.-H."/>
        </authorList>
    </citation>
    <scope>NUCLEOTIDE SEQUENCE [LARGE SCALE GENOMIC DNA]</scope>
    <source>
        <strain evidence="12 14">KACC11450</strain>
    </source>
</reference>
<protein>
    <recommendedName>
        <fullName evidence="8">Permease IIC component</fullName>
    </recommendedName>
</protein>
<feature type="transmembrane region" description="Helical" evidence="9">
    <location>
        <begin position="278"/>
        <end position="300"/>
    </location>
</feature>
<feature type="transmembrane region" description="Helical" evidence="9">
    <location>
        <begin position="68"/>
        <end position="89"/>
    </location>
</feature>
<dbReference type="PROSITE" id="PS51105">
    <property type="entry name" value="PTS_EIIC_TYPE_3"/>
    <property type="match status" value="1"/>
</dbReference>
<dbReference type="NCBIfam" id="TIGR00410">
    <property type="entry name" value="lacE"/>
    <property type="match status" value="1"/>
</dbReference>
<comment type="subcellular location">
    <subcellularLocation>
        <location evidence="1">Cell membrane</location>
        <topology evidence="1">Multi-pass membrane protein</topology>
    </subcellularLocation>
</comment>
<evidence type="ECO:0000256" key="2">
    <source>
        <dbReference type="ARBA" id="ARBA00022448"/>
    </source>
</evidence>
<organism evidence="11 13">
    <name type="scientific">Paenibacillus barcinonensis</name>
    <dbReference type="NCBI Taxonomy" id="198119"/>
    <lineage>
        <taxon>Bacteria</taxon>
        <taxon>Bacillati</taxon>
        <taxon>Bacillota</taxon>
        <taxon>Bacilli</taxon>
        <taxon>Bacillales</taxon>
        <taxon>Paenibacillaceae</taxon>
        <taxon>Paenibacillus</taxon>
    </lineage>
</organism>
<evidence type="ECO:0000256" key="5">
    <source>
        <dbReference type="ARBA" id="ARBA00022692"/>
    </source>
</evidence>
<keyword evidence="2 8" id="KW-0813">Transport</keyword>
<feature type="transmembrane region" description="Helical" evidence="9">
    <location>
        <begin position="31"/>
        <end position="48"/>
    </location>
</feature>
<evidence type="ECO:0000256" key="6">
    <source>
        <dbReference type="ARBA" id="ARBA00022989"/>
    </source>
</evidence>
<dbReference type="InterPro" id="IPR004796">
    <property type="entry name" value="PTS_IIC_cello"/>
</dbReference>
<dbReference type="EMBL" id="CP054614">
    <property type="protein sequence ID" value="QKS55286.1"/>
    <property type="molecule type" value="Genomic_DNA"/>
</dbReference>
<evidence type="ECO:0000256" key="9">
    <source>
        <dbReference type="SAM" id="Phobius"/>
    </source>
</evidence>
<dbReference type="PIRSF" id="PIRSF006351">
    <property type="entry name" value="PTS_EIIC-Cellobiose"/>
    <property type="match status" value="1"/>
</dbReference>
<dbReference type="PANTHER" id="PTHR33989">
    <property type="match status" value="1"/>
</dbReference>
<evidence type="ECO:0000256" key="8">
    <source>
        <dbReference type="PIRNR" id="PIRNR006351"/>
    </source>
</evidence>
<feature type="transmembrane region" description="Helical" evidence="9">
    <location>
        <begin position="239"/>
        <end position="258"/>
    </location>
</feature>
<name>A0A2V4V8P3_PAEBA</name>
<dbReference type="AlphaFoldDB" id="A0A2V4V8P3"/>
<keyword evidence="5 9" id="KW-0812">Transmembrane</keyword>
<feature type="transmembrane region" description="Helical" evidence="9">
    <location>
        <begin position="215"/>
        <end position="232"/>
    </location>
</feature>